<dbReference type="RefSeq" id="WP_236500495.1">
    <property type="nucleotide sequence ID" value="NZ_CP091244.1"/>
</dbReference>
<keyword evidence="3" id="KW-1185">Reference proteome</keyword>
<proteinExistence type="predicted"/>
<feature type="transmembrane region" description="Helical" evidence="1">
    <location>
        <begin position="12"/>
        <end position="30"/>
    </location>
</feature>
<dbReference type="Proteomes" id="UP001054801">
    <property type="component" value="Chromosome"/>
</dbReference>
<evidence type="ECO:0000313" key="3">
    <source>
        <dbReference type="Proteomes" id="UP001054801"/>
    </source>
</evidence>
<keyword evidence="1" id="KW-1133">Transmembrane helix</keyword>
<dbReference type="EMBL" id="CP091244">
    <property type="protein sequence ID" value="UJS25404.1"/>
    <property type="molecule type" value="Genomic_DNA"/>
</dbReference>
<gene>
    <name evidence="2" type="ORF">L2Y54_05020</name>
</gene>
<accession>A0ABY3T3P5</accession>
<sequence>MLKSSMTTQRLLALFTAGVAFLNFPLLALWNHNVQVWGIPLFPLGLFAVWVVLIVLLALIMETGED</sequence>
<evidence type="ECO:0008006" key="4">
    <source>
        <dbReference type="Google" id="ProtNLM"/>
    </source>
</evidence>
<keyword evidence="1" id="KW-0472">Membrane</keyword>
<protein>
    <recommendedName>
        <fullName evidence="4">DUF3311 domain-containing protein</fullName>
    </recommendedName>
</protein>
<organism evidence="2 3">
    <name type="scientific">Thiothrix winogradskyi</name>
    <dbReference type="NCBI Taxonomy" id="96472"/>
    <lineage>
        <taxon>Bacteria</taxon>
        <taxon>Pseudomonadati</taxon>
        <taxon>Pseudomonadota</taxon>
        <taxon>Gammaproteobacteria</taxon>
        <taxon>Thiotrichales</taxon>
        <taxon>Thiotrichaceae</taxon>
        <taxon>Thiothrix</taxon>
    </lineage>
</organism>
<reference evidence="2" key="1">
    <citation type="journal article" date="2022" name="Microorganisms">
        <title>Two New Species of Filamentous Sulfur Bacteria of the Genus Thiothrix, Thiothrix winogradskyi sp. nov. and 'Candidatus Thiothrix sulfatifontis' sp. nov.</title>
        <authorList>
            <person name="Ravin N.V."/>
            <person name="Rossetti S."/>
            <person name="Beletsky A.V."/>
            <person name="Kadnikov V.V."/>
            <person name="Rudenko T.S."/>
            <person name="Smolyakov D.D."/>
            <person name="Moskvitina M.I."/>
            <person name="Gureeva M.V."/>
            <person name="Mardanov A.V."/>
            <person name="Grabovich M.Y."/>
        </authorList>
    </citation>
    <scope>NUCLEOTIDE SEQUENCE</scope>
    <source>
        <strain evidence="2">CT3</strain>
    </source>
</reference>
<name>A0ABY3T3P5_9GAMM</name>
<evidence type="ECO:0000256" key="1">
    <source>
        <dbReference type="SAM" id="Phobius"/>
    </source>
</evidence>
<keyword evidence="1" id="KW-0812">Transmembrane</keyword>
<feature type="transmembrane region" description="Helical" evidence="1">
    <location>
        <begin position="36"/>
        <end position="60"/>
    </location>
</feature>
<evidence type="ECO:0000313" key="2">
    <source>
        <dbReference type="EMBL" id="UJS25404.1"/>
    </source>
</evidence>